<evidence type="ECO:0000256" key="5">
    <source>
        <dbReference type="ARBA" id="ARBA00023284"/>
    </source>
</evidence>
<dbReference type="Pfam" id="PF01430">
    <property type="entry name" value="HSP33"/>
    <property type="match status" value="1"/>
</dbReference>
<keyword evidence="7" id="KW-1185">Reference proteome</keyword>
<dbReference type="Gene3D" id="1.10.287.480">
    <property type="entry name" value="helix hairpin bin"/>
    <property type="match status" value="1"/>
</dbReference>
<accession>A0A2T5MDJ7</accession>
<comment type="caution">
    <text evidence="6">The sequence shown here is derived from an EMBL/GenBank/DDBJ whole genome shotgun (WGS) entry which is preliminary data.</text>
</comment>
<keyword evidence="3" id="KW-1015">Disulfide bond</keyword>
<evidence type="ECO:0000256" key="3">
    <source>
        <dbReference type="ARBA" id="ARBA00023157"/>
    </source>
</evidence>
<dbReference type="Gene3D" id="3.55.30.10">
    <property type="entry name" value="Hsp33 domain"/>
    <property type="match status" value="1"/>
</dbReference>
<dbReference type="GO" id="GO:0005737">
    <property type="term" value="C:cytoplasm"/>
    <property type="evidence" value="ECO:0007669"/>
    <property type="project" value="InterPro"/>
</dbReference>
<gene>
    <name evidence="6" type="ORF">CJD38_14075</name>
</gene>
<dbReference type="RefSeq" id="WP_107940999.1">
    <property type="nucleotide sequence ID" value="NZ_QANS01000005.1"/>
</dbReference>
<name>A0A2T5MDJ7_9GAMM</name>
<proteinExistence type="predicted"/>
<dbReference type="GO" id="GO:0051082">
    <property type="term" value="F:unfolded protein binding"/>
    <property type="evidence" value="ECO:0007669"/>
    <property type="project" value="InterPro"/>
</dbReference>
<sequence>MADTLTDFLFPAYGVRGAVVEITTGIGEMLGSRVYAPDVRKIVGQAIAAMPLLASHSKFEGRINLQFQEGKGAIKLLVAQIDRHLVVRGMAKAAEDAQGTFEELVQGGTLAMMLDPDVGTQNYQAFVPTEGAALANALETYFMQSEQLPTMMRLAMSEGRLAGILLQRLPEGVADEQGWEHLQALLGTLDEAELASVDAETLMRRLFHAEELSMFEPRAVKLSCRCDRGSIATMLLGLGEEELTPVLEERGKVDVTCEFCGHEYIFTPIEVKELFSAALGEPLTPTRH</sequence>
<dbReference type="Proteomes" id="UP000244248">
    <property type="component" value="Unassembled WGS sequence"/>
</dbReference>
<dbReference type="SUPFAM" id="SSF118352">
    <property type="entry name" value="HSP33 redox switch-like"/>
    <property type="match status" value="1"/>
</dbReference>
<reference evidence="6 7" key="1">
    <citation type="submission" date="2018-04" db="EMBL/GenBank/DDBJ databases">
        <title>Novel species isolated from glacier.</title>
        <authorList>
            <person name="Liu Q."/>
            <person name="Xin Y.-H."/>
        </authorList>
    </citation>
    <scope>NUCLEOTIDE SEQUENCE [LARGE SCALE GENOMIC DNA]</scope>
    <source>
        <strain evidence="6 7">GT1R17</strain>
    </source>
</reference>
<evidence type="ECO:0000313" key="7">
    <source>
        <dbReference type="Proteomes" id="UP000244248"/>
    </source>
</evidence>
<dbReference type="Gene3D" id="3.90.1280.10">
    <property type="entry name" value="HSP33 redox switch-like"/>
    <property type="match status" value="1"/>
</dbReference>
<organism evidence="6 7">
    <name type="scientific">Stenotrophobium rhamnosiphilum</name>
    <dbReference type="NCBI Taxonomy" id="2029166"/>
    <lineage>
        <taxon>Bacteria</taxon>
        <taxon>Pseudomonadati</taxon>
        <taxon>Pseudomonadota</taxon>
        <taxon>Gammaproteobacteria</taxon>
        <taxon>Nevskiales</taxon>
        <taxon>Nevskiaceae</taxon>
        <taxon>Stenotrophobium</taxon>
    </lineage>
</organism>
<evidence type="ECO:0000256" key="4">
    <source>
        <dbReference type="ARBA" id="ARBA00023186"/>
    </source>
</evidence>
<keyword evidence="5" id="KW-0676">Redox-active center</keyword>
<dbReference type="PANTHER" id="PTHR30111">
    <property type="entry name" value="33 KDA CHAPERONIN"/>
    <property type="match status" value="1"/>
</dbReference>
<dbReference type="InterPro" id="IPR016154">
    <property type="entry name" value="Heat_shock_Hsp33_C"/>
</dbReference>
<protein>
    <submittedName>
        <fullName evidence="6">Redox-regulated molecular chaperone Hsp33</fullName>
    </submittedName>
</protein>
<dbReference type="InterPro" id="IPR023212">
    <property type="entry name" value="Hsp33_helix_hairpin_bin_dom_sf"/>
</dbReference>
<dbReference type="CDD" id="cd00498">
    <property type="entry name" value="Hsp33"/>
    <property type="match status" value="1"/>
</dbReference>
<evidence type="ECO:0000313" key="6">
    <source>
        <dbReference type="EMBL" id="PTU30627.1"/>
    </source>
</evidence>
<dbReference type="PANTHER" id="PTHR30111:SF1">
    <property type="entry name" value="33 KDA CHAPERONIN"/>
    <property type="match status" value="1"/>
</dbReference>
<dbReference type="AlphaFoldDB" id="A0A2T5MDJ7"/>
<dbReference type="EMBL" id="QANS01000005">
    <property type="protein sequence ID" value="PTU30627.1"/>
    <property type="molecule type" value="Genomic_DNA"/>
</dbReference>
<keyword evidence="4" id="KW-0143">Chaperone</keyword>
<dbReference type="InterPro" id="IPR016153">
    <property type="entry name" value="Heat_shock_Hsp33_N"/>
</dbReference>
<dbReference type="OrthoDB" id="9793753at2"/>
<dbReference type="GO" id="GO:0042026">
    <property type="term" value="P:protein refolding"/>
    <property type="evidence" value="ECO:0007669"/>
    <property type="project" value="TreeGrafter"/>
</dbReference>
<dbReference type="InterPro" id="IPR000397">
    <property type="entry name" value="Heat_shock_Hsp33"/>
</dbReference>
<evidence type="ECO:0000256" key="2">
    <source>
        <dbReference type="ARBA" id="ARBA00022833"/>
    </source>
</evidence>
<keyword evidence="1" id="KW-0963">Cytoplasm</keyword>
<evidence type="ECO:0000256" key="1">
    <source>
        <dbReference type="ARBA" id="ARBA00022490"/>
    </source>
</evidence>
<dbReference type="PIRSF" id="PIRSF005261">
    <property type="entry name" value="Heat_shock_Hsp33"/>
    <property type="match status" value="1"/>
</dbReference>
<dbReference type="GO" id="GO:0044183">
    <property type="term" value="F:protein folding chaperone"/>
    <property type="evidence" value="ECO:0007669"/>
    <property type="project" value="TreeGrafter"/>
</dbReference>
<dbReference type="SUPFAM" id="SSF64397">
    <property type="entry name" value="Hsp33 domain"/>
    <property type="match status" value="1"/>
</dbReference>
<keyword evidence="2" id="KW-0862">Zinc</keyword>